<dbReference type="EMBL" id="JH711799">
    <property type="protein sequence ID" value="EIW51586.1"/>
    <property type="molecule type" value="Genomic_DNA"/>
</dbReference>
<dbReference type="RefSeq" id="XP_008045465.1">
    <property type="nucleotide sequence ID" value="XM_008047274.1"/>
</dbReference>
<name>R7S6S1_TRAVS</name>
<keyword evidence="2" id="KW-0732">Signal</keyword>
<feature type="signal peptide" evidence="2">
    <location>
        <begin position="1"/>
        <end position="20"/>
    </location>
</feature>
<evidence type="ECO:0000256" key="1">
    <source>
        <dbReference type="SAM" id="MobiDB-lite"/>
    </source>
</evidence>
<proteinExistence type="predicted"/>
<reference evidence="4" key="1">
    <citation type="journal article" date="2012" name="Science">
        <title>The Paleozoic origin of enzymatic lignin decomposition reconstructed from 31 fungal genomes.</title>
        <authorList>
            <person name="Floudas D."/>
            <person name="Binder M."/>
            <person name="Riley R."/>
            <person name="Barry K."/>
            <person name="Blanchette R.A."/>
            <person name="Henrissat B."/>
            <person name="Martinez A.T."/>
            <person name="Otillar R."/>
            <person name="Spatafora J.W."/>
            <person name="Yadav J.S."/>
            <person name="Aerts A."/>
            <person name="Benoit I."/>
            <person name="Boyd A."/>
            <person name="Carlson A."/>
            <person name="Copeland A."/>
            <person name="Coutinho P.M."/>
            <person name="de Vries R.P."/>
            <person name="Ferreira P."/>
            <person name="Findley K."/>
            <person name="Foster B."/>
            <person name="Gaskell J."/>
            <person name="Glotzer D."/>
            <person name="Gorecki P."/>
            <person name="Heitman J."/>
            <person name="Hesse C."/>
            <person name="Hori C."/>
            <person name="Igarashi K."/>
            <person name="Jurgens J.A."/>
            <person name="Kallen N."/>
            <person name="Kersten P."/>
            <person name="Kohler A."/>
            <person name="Kuees U."/>
            <person name="Kumar T.K.A."/>
            <person name="Kuo A."/>
            <person name="LaButti K."/>
            <person name="Larrondo L.F."/>
            <person name="Lindquist E."/>
            <person name="Ling A."/>
            <person name="Lombard V."/>
            <person name="Lucas S."/>
            <person name="Lundell T."/>
            <person name="Martin R."/>
            <person name="McLaughlin D.J."/>
            <person name="Morgenstern I."/>
            <person name="Morin E."/>
            <person name="Murat C."/>
            <person name="Nagy L.G."/>
            <person name="Nolan M."/>
            <person name="Ohm R.A."/>
            <person name="Patyshakuliyeva A."/>
            <person name="Rokas A."/>
            <person name="Ruiz-Duenas F.J."/>
            <person name="Sabat G."/>
            <person name="Salamov A."/>
            <person name="Samejima M."/>
            <person name="Schmutz J."/>
            <person name="Slot J.C."/>
            <person name="St John F."/>
            <person name="Stenlid J."/>
            <person name="Sun H."/>
            <person name="Sun S."/>
            <person name="Syed K."/>
            <person name="Tsang A."/>
            <person name="Wiebenga A."/>
            <person name="Young D."/>
            <person name="Pisabarro A."/>
            <person name="Eastwood D.C."/>
            <person name="Martin F."/>
            <person name="Cullen D."/>
            <person name="Grigoriev I.V."/>
            <person name="Hibbett D.S."/>
        </authorList>
    </citation>
    <scope>NUCLEOTIDE SEQUENCE [LARGE SCALE GENOMIC DNA]</scope>
    <source>
        <strain evidence="4">FP-101664</strain>
    </source>
</reference>
<organism evidence="3 4">
    <name type="scientific">Trametes versicolor (strain FP-101664)</name>
    <name type="common">White-rot fungus</name>
    <name type="synonym">Coriolus versicolor</name>
    <dbReference type="NCBI Taxonomy" id="717944"/>
    <lineage>
        <taxon>Eukaryota</taxon>
        <taxon>Fungi</taxon>
        <taxon>Dikarya</taxon>
        <taxon>Basidiomycota</taxon>
        <taxon>Agaricomycotina</taxon>
        <taxon>Agaricomycetes</taxon>
        <taxon>Polyporales</taxon>
        <taxon>Polyporaceae</taxon>
        <taxon>Trametes</taxon>
    </lineage>
</organism>
<sequence length="102" mass="10654">MQLFATVAAALALFAAPIFAAPAASLHTVEKFAGATKARSYIVKLRDGAPTSARRGSKTDTRRVHLQLVCSNVEQGHGRASASPRAKAKAQDVGVGARVRAQ</sequence>
<dbReference type="KEGG" id="tvs:TRAVEDRAFT_54340"/>
<protein>
    <submittedName>
        <fullName evidence="3">Uncharacterized protein</fullName>
    </submittedName>
</protein>
<gene>
    <name evidence="3" type="ORF">TRAVEDRAFT_54340</name>
</gene>
<evidence type="ECO:0000256" key="2">
    <source>
        <dbReference type="SAM" id="SignalP"/>
    </source>
</evidence>
<evidence type="ECO:0000313" key="4">
    <source>
        <dbReference type="Proteomes" id="UP000054317"/>
    </source>
</evidence>
<feature type="chain" id="PRO_5004444663" evidence="2">
    <location>
        <begin position="21"/>
        <end position="102"/>
    </location>
</feature>
<dbReference type="GeneID" id="19417374"/>
<evidence type="ECO:0000313" key="3">
    <source>
        <dbReference type="EMBL" id="EIW51586.1"/>
    </source>
</evidence>
<accession>R7S6S1</accession>
<dbReference type="AlphaFoldDB" id="R7S6S1"/>
<keyword evidence="4" id="KW-1185">Reference proteome</keyword>
<feature type="region of interest" description="Disordered" evidence="1">
    <location>
        <begin position="74"/>
        <end position="102"/>
    </location>
</feature>
<dbReference type="Proteomes" id="UP000054317">
    <property type="component" value="Unassembled WGS sequence"/>
</dbReference>